<keyword evidence="2" id="KW-1185">Reference proteome</keyword>
<evidence type="ECO:0000313" key="1">
    <source>
        <dbReference type="EMBL" id="KAG1793296.1"/>
    </source>
</evidence>
<dbReference type="EMBL" id="JABBWE010000031">
    <property type="protein sequence ID" value="KAG1793296.1"/>
    <property type="molecule type" value="Genomic_DNA"/>
</dbReference>
<accession>A0A9P7AQF9</accession>
<protein>
    <submittedName>
        <fullName evidence="1">Uncharacterized protein</fullName>
    </submittedName>
</protein>
<dbReference type="RefSeq" id="XP_041159752.1">
    <property type="nucleotide sequence ID" value="XM_041300184.1"/>
</dbReference>
<organism evidence="1 2">
    <name type="scientific">Suillus plorans</name>
    <dbReference type="NCBI Taxonomy" id="116603"/>
    <lineage>
        <taxon>Eukaryota</taxon>
        <taxon>Fungi</taxon>
        <taxon>Dikarya</taxon>
        <taxon>Basidiomycota</taxon>
        <taxon>Agaricomycotina</taxon>
        <taxon>Agaricomycetes</taxon>
        <taxon>Agaricomycetidae</taxon>
        <taxon>Boletales</taxon>
        <taxon>Suillineae</taxon>
        <taxon>Suillaceae</taxon>
        <taxon>Suillus</taxon>
    </lineage>
</organism>
<dbReference type="AlphaFoldDB" id="A0A9P7AQF9"/>
<dbReference type="OrthoDB" id="2645376at2759"/>
<proteinExistence type="predicted"/>
<dbReference type="Proteomes" id="UP000719766">
    <property type="component" value="Unassembled WGS sequence"/>
</dbReference>
<dbReference type="GeneID" id="64593948"/>
<reference evidence="1" key="1">
    <citation type="journal article" date="2020" name="New Phytol.">
        <title>Comparative genomics reveals dynamic genome evolution in host specialist ectomycorrhizal fungi.</title>
        <authorList>
            <person name="Lofgren L.A."/>
            <person name="Nguyen N.H."/>
            <person name="Vilgalys R."/>
            <person name="Ruytinx J."/>
            <person name="Liao H.L."/>
            <person name="Branco S."/>
            <person name="Kuo A."/>
            <person name="LaButti K."/>
            <person name="Lipzen A."/>
            <person name="Andreopoulos W."/>
            <person name="Pangilinan J."/>
            <person name="Riley R."/>
            <person name="Hundley H."/>
            <person name="Na H."/>
            <person name="Barry K."/>
            <person name="Grigoriev I.V."/>
            <person name="Stajich J.E."/>
            <person name="Kennedy P.G."/>
        </authorList>
    </citation>
    <scope>NUCLEOTIDE SEQUENCE</scope>
    <source>
        <strain evidence="1">S12</strain>
    </source>
</reference>
<evidence type="ECO:0000313" key="2">
    <source>
        <dbReference type="Proteomes" id="UP000719766"/>
    </source>
</evidence>
<sequence>MSLDRSITACLCSWGRHSGYVEVLVRDVAGGGFDIAFIERYFGSHADVGKHTVFVSSSEDDSQRVTEFSVFYNRNLHRNGTQGCPYLVLKIAEGGRADNLTRSDYVAVIVAIDEILQAVPPSDTAAQGGQVSTDLYIIICVDLASEYVKLGETMRANSNFARSSVVLKSSDVSDEVCLRECGEKLIFGMSSRASLSAARIQQVAHHALKLHTLQLSLVSISVFTFGRLEETDLIESTEMSKSGRAWEGYIGRRLTAPLVINDVPS</sequence>
<comment type="caution">
    <text evidence="1">The sequence shown here is derived from an EMBL/GenBank/DDBJ whole genome shotgun (WGS) entry which is preliminary data.</text>
</comment>
<gene>
    <name evidence="1" type="ORF">HD556DRAFT_1308727</name>
</gene>
<name>A0A9P7AQF9_9AGAM</name>